<dbReference type="OrthoDB" id="4408652at2"/>
<dbReference type="PATRIC" id="fig|1544413.3.peg.2134"/>
<keyword evidence="4 10" id="KW-1133">Transmembrane helix</keyword>
<sequence length="108" mass="11117">MFRPAIVVGSGAALGALARLGATALFDAPWALLGINVLGCLLMGALRPGLFWGKGVLGGFTSFSAFCLVLVQASPLFSACYLAATLIGCLGAWLLGDAWAQTRRSQPC</sequence>
<dbReference type="GO" id="GO:0062054">
    <property type="term" value="F:fluoride channel activity"/>
    <property type="evidence" value="ECO:0007669"/>
    <property type="project" value="UniProtKB-UniRule"/>
</dbReference>
<comment type="subcellular location">
    <subcellularLocation>
        <location evidence="1 10">Cell membrane</location>
        <topology evidence="1 10">Multi-pass membrane protein</topology>
    </subcellularLocation>
</comment>
<reference evidence="11 12" key="1">
    <citation type="submission" date="2015-10" db="EMBL/GenBank/DDBJ databases">
        <title>Corynebacteirum lowii and Corynebacterium oculi species nova, derived from human clinical disease and and emended description of Corynebacterium mastiditis.</title>
        <authorList>
            <person name="Bernard K."/>
            <person name="Pacheco A.L."/>
            <person name="Mcdougall C."/>
            <person name="Burtx T."/>
            <person name="Weibe D."/>
            <person name="Tyler S."/>
            <person name="Olson A.B."/>
            <person name="Cnockaert M."/>
            <person name="Eguchi H."/>
            <person name="Kuwahara T."/>
            <person name="Nakayama-Imaohji H."/>
            <person name="Boudewijins M."/>
            <person name="Van Hoecke F."/>
            <person name="Bernier A.-M."/>
            <person name="Vandamme P."/>
        </authorList>
    </citation>
    <scope>NUCLEOTIDE SEQUENCE [LARGE SCALE GENOMIC DNA]</scope>
    <source>
        <strain evidence="11 12">NML 130206</strain>
    </source>
</reference>
<dbReference type="GO" id="GO:0005886">
    <property type="term" value="C:plasma membrane"/>
    <property type="evidence" value="ECO:0007669"/>
    <property type="project" value="UniProtKB-SubCell"/>
</dbReference>
<evidence type="ECO:0000256" key="6">
    <source>
        <dbReference type="ARBA" id="ARBA00023303"/>
    </source>
</evidence>
<comment type="activity regulation">
    <text evidence="10">Na(+) is not transported, but it plays an essential structural role and its presence is essential for fluoride channel function.</text>
</comment>
<dbReference type="GO" id="GO:0140114">
    <property type="term" value="P:cellular detoxification of fluoride"/>
    <property type="evidence" value="ECO:0007669"/>
    <property type="project" value="UniProtKB-UniRule"/>
</dbReference>
<organism evidence="11 12">
    <name type="scientific">Corynebacterium lowii</name>
    <dbReference type="NCBI Taxonomy" id="1544413"/>
    <lineage>
        <taxon>Bacteria</taxon>
        <taxon>Bacillati</taxon>
        <taxon>Actinomycetota</taxon>
        <taxon>Actinomycetes</taxon>
        <taxon>Mycobacteriales</taxon>
        <taxon>Corynebacteriaceae</taxon>
        <taxon>Corynebacterium</taxon>
    </lineage>
</organism>
<protein>
    <recommendedName>
        <fullName evidence="10">Fluoride-specific ion channel FluC</fullName>
    </recommendedName>
</protein>
<proteinExistence type="inferred from homology"/>
<dbReference type="NCBIfam" id="NF001101">
    <property type="entry name" value="PRK00134.1"/>
    <property type="match status" value="1"/>
</dbReference>
<feature type="binding site" evidence="10">
    <location>
        <position position="58"/>
    </location>
    <ligand>
        <name>Na(+)</name>
        <dbReference type="ChEBI" id="CHEBI:29101"/>
        <note>structural</note>
    </ligand>
</feature>
<comment type="similarity">
    <text evidence="7 10">Belongs to the fluoride channel Fluc/FEX (TC 1.A.43) family.</text>
</comment>
<keyword evidence="2 10" id="KW-1003">Cell membrane</keyword>
<comment type="caution">
    <text evidence="11">The sequence shown here is derived from an EMBL/GenBank/DDBJ whole genome shotgun (WGS) entry which is preliminary data.</text>
</comment>
<comment type="catalytic activity">
    <reaction evidence="8">
        <text>fluoride(in) = fluoride(out)</text>
        <dbReference type="Rhea" id="RHEA:76159"/>
        <dbReference type="ChEBI" id="CHEBI:17051"/>
    </reaction>
    <physiologicalReaction direction="left-to-right" evidence="8">
        <dbReference type="Rhea" id="RHEA:76160"/>
    </physiologicalReaction>
</comment>
<evidence type="ECO:0000256" key="7">
    <source>
        <dbReference type="ARBA" id="ARBA00035120"/>
    </source>
</evidence>
<dbReference type="EMBL" id="LKEV01000007">
    <property type="protein sequence ID" value="KQB84869.1"/>
    <property type="molecule type" value="Genomic_DNA"/>
</dbReference>
<dbReference type="HAMAP" id="MF_00454">
    <property type="entry name" value="FluC"/>
    <property type="match status" value="1"/>
</dbReference>
<evidence type="ECO:0000256" key="9">
    <source>
        <dbReference type="ARBA" id="ARBA00049940"/>
    </source>
</evidence>
<feature type="transmembrane region" description="Helical" evidence="10">
    <location>
        <begin position="28"/>
        <end position="46"/>
    </location>
</feature>
<dbReference type="Pfam" id="PF02537">
    <property type="entry name" value="CRCB"/>
    <property type="match status" value="1"/>
</dbReference>
<evidence type="ECO:0000256" key="5">
    <source>
        <dbReference type="ARBA" id="ARBA00023136"/>
    </source>
</evidence>
<gene>
    <name evidence="11" type="primary">crcB_1</name>
    <name evidence="10" type="synonym">crcB</name>
    <name evidence="10" type="synonym">fluC</name>
    <name evidence="11" type="ORF">Clow_02132</name>
</gene>
<evidence type="ECO:0000256" key="10">
    <source>
        <dbReference type="HAMAP-Rule" id="MF_00454"/>
    </source>
</evidence>
<dbReference type="AlphaFoldDB" id="A0A0Q0Z5S9"/>
<evidence type="ECO:0000313" key="12">
    <source>
        <dbReference type="Proteomes" id="UP000050488"/>
    </source>
</evidence>
<keyword evidence="10" id="KW-0813">Transport</keyword>
<dbReference type="STRING" id="1544413.Clow_02132"/>
<feature type="transmembrane region" description="Helical" evidence="10">
    <location>
        <begin position="55"/>
        <end position="75"/>
    </location>
</feature>
<keyword evidence="3 10" id="KW-0812">Transmembrane</keyword>
<evidence type="ECO:0000256" key="8">
    <source>
        <dbReference type="ARBA" id="ARBA00035585"/>
    </source>
</evidence>
<dbReference type="RefSeq" id="WP_055178899.1">
    <property type="nucleotide sequence ID" value="NZ_JAUSQY010000001.1"/>
</dbReference>
<keyword evidence="10" id="KW-0406">Ion transport</keyword>
<comment type="function">
    <text evidence="9 10">Fluoride-specific ion channel. Important for reducing fluoride concentration in the cell, thus reducing its toxicity.</text>
</comment>
<evidence type="ECO:0000256" key="4">
    <source>
        <dbReference type="ARBA" id="ARBA00022989"/>
    </source>
</evidence>
<keyword evidence="5 10" id="KW-0472">Membrane</keyword>
<evidence type="ECO:0000256" key="3">
    <source>
        <dbReference type="ARBA" id="ARBA00022692"/>
    </source>
</evidence>
<keyword evidence="12" id="KW-1185">Reference proteome</keyword>
<keyword evidence="10" id="KW-0915">Sodium</keyword>
<feature type="transmembrane region" description="Helical" evidence="10">
    <location>
        <begin position="81"/>
        <end position="100"/>
    </location>
</feature>
<evidence type="ECO:0000256" key="1">
    <source>
        <dbReference type="ARBA" id="ARBA00004651"/>
    </source>
</evidence>
<accession>A0A0Q0Z5S9</accession>
<keyword evidence="6 10" id="KW-0407">Ion channel</keyword>
<name>A0A0Q0Z5S9_9CORY</name>
<dbReference type="GO" id="GO:0046872">
    <property type="term" value="F:metal ion binding"/>
    <property type="evidence" value="ECO:0007669"/>
    <property type="project" value="UniProtKB-KW"/>
</dbReference>
<dbReference type="InterPro" id="IPR003691">
    <property type="entry name" value="FluC"/>
</dbReference>
<dbReference type="Proteomes" id="UP000050488">
    <property type="component" value="Unassembled WGS sequence"/>
</dbReference>
<feature type="binding site" evidence="10">
    <location>
        <position position="61"/>
    </location>
    <ligand>
        <name>Na(+)</name>
        <dbReference type="ChEBI" id="CHEBI:29101"/>
        <note>structural</note>
    </ligand>
</feature>
<evidence type="ECO:0000256" key="2">
    <source>
        <dbReference type="ARBA" id="ARBA00022475"/>
    </source>
</evidence>
<keyword evidence="10" id="KW-0479">Metal-binding</keyword>
<evidence type="ECO:0000313" key="11">
    <source>
        <dbReference type="EMBL" id="KQB84869.1"/>
    </source>
</evidence>